<dbReference type="Gene3D" id="1.10.274.10">
    <property type="entry name" value="PtsI, HPr-binding domain"/>
    <property type="match status" value="1"/>
</dbReference>
<feature type="binding site" evidence="20">
    <location>
        <position position="454"/>
    </location>
    <ligand>
        <name>Mg(2+)</name>
        <dbReference type="ChEBI" id="CHEBI:18420"/>
    </ligand>
</feature>
<evidence type="ECO:0000256" key="1">
    <source>
        <dbReference type="ARBA" id="ARBA00000683"/>
    </source>
</evidence>
<keyword evidence="8 17" id="KW-0813">Transport</keyword>
<keyword evidence="15 17" id="KW-0460">Magnesium</keyword>
<keyword evidence="10 17" id="KW-0762">Sugar transport</keyword>
<evidence type="ECO:0000256" key="17">
    <source>
        <dbReference type="PIRNR" id="PIRNR000732"/>
    </source>
</evidence>
<evidence type="ECO:0000256" key="3">
    <source>
        <dbReference type="ARBA" id="ARBA00002728"/>
    </source>
</evidence>
<dbReference type="InterPro" id="IPR050499">
    <property type="entry name" value="PEP-utilizing_PTS_enzyme"/>
</dbReference>
<evidence type="ECO:0000256" key="10">
    <source>
        <dbReference type="ARBA" id="ARBA00022597"/>
    </source>
</evidence>
<keyword evidence="21" id="KW-0175">Coiled coil</keyword>
<dbReference type="Pfam" id="PF00391">
    <property type="entry name" value="PEP-utilizers"/>
    <property type="match status" value="1"/>
</dbReference>
<evidence type="ECO:0000259" key="22">
    <source>
        <dbReference type="Pfam" id="PF00391"/>
    </source>
</evidence>
<dbReference type="PANTHER" id="PTHR46244">
    <property type="entry name" value="PHOSPHOENOLPYRUVATE-PROTEIN PHOSPHOTRANSFERASE"/>
    <property type="match status" value="1"/>
</dbReference>
<evidence type="ECO:0000256" key="20">
    <source>
        <dbReference type="PIRSR" id="PIRSR000732-3"/>
    </source>
</evidence>
<evidence type="ECO:0000256" key="18">
    <source>
        <dbReference type="PIRSR" id="PIRSR000732-1"/>
    </source>
</evidence>
<dbReference type="GO" id="GO:0008965">
    <property type="term" value="F:phosphoenolpyruvate-protein phosphotransferase activity"/>
    <property type="evidence" value="ECO:0007669"/>
    <property type="project" value="UniProtKB-EC"/>
</dbReference>
<keyword evidence="14 17" id="KW-0418">Kinase</keyword>
<feature type="domain" description="PEP-utilising enzyme C-terminal" evidence="23">
    <location>
        <begin position="260"/>
        <end position="540"/>
    </location>
</feature>
<comment type="similarity">
    <text evidence="5 17">Belongs to the PEP-utilizing enzyme family.</text>
</comment>
<dbReference type="GO" id="GO:0016301">
    <property type="term" value="F:kinase activity"/>
    <property type="evidence" value="ECO:0007669"/>
    <property type="project" value="UniProtKB-KW"/>
</dbReference>
<evidence type="ECO:0000256" key="5">
    <source>
        <dbReference type="ARBA" id="ARBA00007837"/>
    </source>
</evidence>
<evidence type="ECO:0000256" key="16">
    <source>
        <dbReference type="ARBA" id="ARBA00033235"/>
    </source>
</evidence>
<keyword evidence="26" id="KW-1185">Reference proteome</keyword>
<evidence type="ECO:0000256" key="9">
    <source>
        <dbReference type="ARBA" id="ARBA00022490"/>
    </source>
</evidence>
<keyword evidence="9 17" id="KW-0963">Cytoplasm</keyword>
<comment type="cofactor">
    <cofactor evidence="2 17 20">
        <name>Mg(2+)</name>
        <dbReference type="ChEBI" id="CHEBI:18420"/>
    </cofactor>
</comment>
<dbReference type="InterPro" id="IPR036637">
    <property type="entry name" value="Phosphohistidine_dom_sf"/>
</dbReference>
<dbReference type="AlphaFoldDB" id="A0A391P0K0"/>
<evidence type="ECO:0000256" key="15">
    <source>
        <dbReference type="ARBA" id="ARBA00022842"/>
    </source>
</evidence>
<evidence type="ECO:0000256" key="4">
    <source>
        <dbReference type="ARBA" id="ARBA00004496"/>
    </source>
</evidence>
<sequence length="570" mass="64311">MIYEGTAVSDGAAIGKVFHYKPVKLEINERQIEEMQAEQEIEKYQSILERAEAELISLMENADLAEEQRKIFQAHIDIVQDEEMNLEIEDEIRENLLAPECAVTEVYGRYIEILSKAKDDLIRERAADLKDVSQRIIRLLLGVEENSLENLPDEVILVAHDLLPSDTAAMKREYVQAIVTEVGGYTSHMAILARNYGIPAVLGVPDILEHTENGQRIAVDAKAGKVITNLTVDQEKQYQVMRDEYLKKISDMKQYLPIRPETVDGTKIEVCLNVGSAEKSELELEEYTDGVGLFRTEFLYMSKKQLPTEEEQFEVYKKIAEVYGERPVVIRTLDIGGDKKLDYLELPQEDNPFLGLRALRLCFEMKPIFKTQLRAILRAGVYGNIWIMFPMVGSIGDIRFAKQIVEEVKQELDQEEVPYDKNIKVGIMVEIPSIALMADVAASEVDFASIGTNDLCQYLMAVDRLNPSVAKYYQSFHPAMFRLIKQIAEAFTSQGKPVSVCGEMGGNPQAVALLAGLGIRKFSMNASSVAPVKKMIHQLNIRKAERMARTVLELSTAVQVESYMNSELPQ</sequence>
<dbReference type="Pfam" id="PF02896">
    <property type="entry name" value="PEP-utilizers_C"/>
    <property type="match status" value="1"/>
</dbReference>
<feature type="binding site" evidence="20">
    <location>
        <position position="430"/>
    </location>
    <ligand>
        <name>Mg(2+)</name>
        <dbReference type="ChEBI" id="CHEBI:18420"/>
    </ligand>
</feature>
<evidence type="ECO:0000256" key="8">
    <source>
        <dbReference type="ARBA" id="ARBA00022448"/>
    </source>
</evidence>
<evidence type="ECO:0000313" key="25">
    <source>
        <dbReference type="EMBL" id="GCA66747.1"/>
    </source>
</evidence>
<dbReference type="PANTHER" id="PTHR46244:SF3">
    <property type="entry name" value="PHOSPHOENOLPYRUVATE-PROTEIN PHOSPHOTRANSFERASE"/>
    <property type="match status" value="1"/>
</dbReference>
<dbReference type="PIRSF" id="PIRSF000732">
    <property type="entry name" value="PTS_enzyme_I"/>
    <property type="match status" value="1"/>
</dbReference>
<feature type="binding site" evidence="19">
    <location>
        <position position="331"/>
    </location>
    <ligand>
        <name>phosphoenolpyruvate</name>
        <dbReference type="ChEBI" id="CHEBI:58702"/>
    </ligand>
</feature>
<evidence type="ECO:0000256" key="12">
    <source>
        <dbReference type="ARBA" id="ARBA00022683"/>
    </source>
</evidence>
<dbReference type="InterPro" id="IPR036618">
    <property type="entry name" value="PtsI_HPr-bd_sf"/>
</dbReference>
<protein>
    <recommendedName>
        <fullName evidence="7 17">Phosphoenolpyruvate-protein phosphotransferase</fullName>
        <ecNumber evidence="6 17">2.7.3.9</ecNumber>
    </recommendedName>
    <alternativeName>
        <fullName evidence="16 17">Phosphotransferase system, enzyme I</fullName>
    </alternativeName>
</protein>
<feature type="domain" description="PEP-utilising enzyme mobile" evidence="22">
    <location>
        <begin position="152"/>
        <end position="224"/>
    </location>
</feature>
<organism evidence="25 26">
    <name type="scientific">Mediterraneibacter butyricigenes</name>
    <dbReference type="NCBI Taxonomy" id="2316025"/>
    <lineage>
        <taxon>Bacteria</taxon>
        <taxon>Bacillati</taxon>
        <taxon>Bacillota</taxon>
        <taxon>Clostridia</taxon>
        <taxon>Lachnospirales</taxon>
        <taxon>Lachnospiraceae</taxon>
        <taxon>Mediterraneibacter</taxon>
    </lineage>
</organism>
<evidence type="ECO:0000256" key="21">
    <source>
        <dbReference type="SAM" id="Coils"/>
    </source>
</evidence>
<feature type="domain" description="Phosphotransferase system enzyme I N-terminal" evidence="24">
    <location>
        <begin position="4"/>
        <end position="125"/>
    </location>
</feature>
<dbReference type="GO" id="GO:0005737">
    <property type="term" value="C:cytoplasm"/>
    <property type="evidence" value="ECO:0007669"/>
    <property type="project" value="UniProtKB-SubCell"/>
</dbReference>
<dbReference type="PRINTS" id="PR01736">
    <property type="entry name" value="PHPHTRNFRASE"/>
</dbReference>
<evidence type="ECO:0000259" key="23">
    <source>
        <dbReference type="Pfam" id="PF02896"/>
    </source>
</evidence>
<dbReference type="GO" id="GO:0009401">
    <property type="term" value="P:phosphoenolpyruvate-dependent sugar phosphotransferase system"/>
    <property type="evidence" value="ECO:0007669"/>
    <property type="project" value="UniProtKB-KW"/>
</dbReference>
<dbReference type="SUPFAM" id="SSF51621">
    <property type="entry name" value="Phosphoenolpyruvate/pyruvate domain"/>
    <property type="match status" value="1"/>
</dbReference>
<comment type="subcellular location">
    <subcellularLocation>
        <location evidence="4 17">Cytoplasm</location>
    </subcellularLocation>
</comment>
<evidence type="ECO:0000259" key="24">
    <source>
        <dbReference type="Pfam" id="PF05524"/>
    </source>
</evidence>
<dbReference type="SUPFAM" id="SSF52009">
    <property type="entry name" value="Phosphohistidine domain"/>
    <property type="match status" value="1"/>
</dbReference>
<keyword evidence="25" id="KW-0670">Pyruvate</keyword>
<dbReference type="SUPFAM" id="SSF47831">
    <property type="entry name" value="Enzyme I of the PEP:sugar phosphotransferase system HPr-binding (sub)domain"/>
    <property type="match status" value="1"/>
</dbReference>
<dbReference type="NCBIfam" id="TIGR01417">
    <property type="entry name" value="PTS_I_fam"/>
    <property type="match status" value="1"/>
</dbReference>
<dbReference type="EMBL" id="BHGK01000001">
    <property type="protein sequence ID" value="GCA66747.1"/>
    <property type="molecule type" value="Genomic_DNA"/>
</dbReference>
<keyword evidence="12 17" id="KW-0598">Phosphotransferase system</keyword>
<dbReference type="InterPro" id="IPR000121">
    <property type="entry name" value="PEP_util_C"/>
</dbReference>
<feature type="coiled-coil region" evidence="21">
    <location>
        <begin position="27"/>
        <end position="68"/>
    </location>
</feature>
<dbReference type="GO" id="GO:0046872">
    <property type="term" value="F:metal ion binding"/>
    <property type="evidence" value="ECO:0007669"/>
    <property type="project" value="UniProtKB-KW"/>
</dbReference>
<feature type="binding site" evidence="19">
    <location>
        <begin position="453"/>
        <end position="454"/>
    </location>
    <ligand>
        <name>phosphoenolpyruvate</name>
        <dbReference type="ChEBI" id="CHEBI:58702"/>
    </ligand>
</feature>
<dbReference type="InterPro" id="IPR006318">
    <property type="entry name" value="PTS_EI-like"/>
</dbReference>
<keyword evidence="11 17" id="KW-0808">Transferase</keyword>
<comment type="function">
    <text evidence="3 17">General (non sugar-specific) component of the phosphoenolpyruvate-dependent sugar phosphotransferase system (sugar PTS). This major carbohydrate active-transport system catalyzes the phosphorylation of incoming sugar substrates concomitantly with their translocation across the cell membrane. Enzyme I transfers the phosphoryl group from phosphoenolpyruvate (PEP) to the phosphoryl carrier protein (HPr).</text>
</comment>
<dbReference type="InterPro" id="IPR008279">
    <property type="entry name" value="PEP-util_enz_mobile_dom"/>
</dbReference>
<dbReference type="RefSeq" id="WP_119297825.1">
    <property type="nucleotide sequence ID" value="NZ_BHGK01000001.1"/>
</dbReference>
<dbReference type="EC" id="2.7.3.9" evidence="6 17"/>
<feature type="binding site" evidence="19">
    <location>
        <position position="295"/>
    </location>
    <ligand>
        <name>phosphoenolpyruvate</name>
        <dbReference type="ChEBI" id="CHEBI:58702"/>
    </ligand>
</feature>
<dbReference type="InterPro" id="IPR015813">
    <property type="entry name" value="Pyrv/PenolPyrv_kinase-like_dom"/>
</dbReference>
<dbReference type="Proteomes" id="UP000265643">
    <property type="component" value="Unassembled WGS sequence"/>
</dbReference>
<name>A0A391P0K0_9FIRM</name>
<dbReference type="Gene3D" id="3.20.20.60">
    <property type="entry name" value="Phosphoenolpyruvate-binding domains"/>
    <property type="match status" value="1"/>
</dbReference>
<dbReference type="InterPro" id="IPR008731">
    <property type="entry name" value="PTS_EIN"/>
</dbReference>
<comment type="catalytic activity">
    <reaction evidence="1 17">
        <text>L-histidyl-[protein] + phosphoenolpyruvate = N(pros)-phospho-L-histidyl-[protein] + pyruvate</text>
        <dbReference type="Rhea" id="RHEA:23880"/>
        <dbReference type="Rhea" id="RHEA-COMP:9745"/>
        <dbReference type="Rhea" id="RHEA-COMP:9746"/>
        <dbReference type="ChEBI" id="CHEBI:15361"/>
        <dbReference type="ChEBI" id="CHEBI:29979"/>
        <dbReference type="ChEBI" id="CHEBI:58702"/>
        <dbReference type="ChEBI" id="CHEBI:64837"/>
        <dbReference type="EC" id="2.7.3.9"/>
    </reaction>
</comment>
<evidence type="ECO:0000256" key="13">
    <source>
        <dbReference type="ARBA" id="ARBA00022723"/>
    </source>
</evidence>
<dbReference type="InterPro" id="IPR040442">
    <property type="entry name" value="Pyrv_kinase-like_dom_sf"/>
</dbReference>
<evidence type="ECO:0000256" key="2">
    <source>
        <dbReference type="ARBA" id="ARBA00001946"/>
    </source>
</evidence>
<dbReference type="Pfam" id="PF05524">
    <property type="entry name" value="PEP-utilisers_N"/>
    <property type="match status" value="1"/>
</dbReference>
<evidence type="ECO:0000256" key="19">
    <source>
        <dbReference type="PIRSR" id="PIRSR000732-2"/>
    </source>
</evidence>
<dbReference type="InterPro" id="IPR024692">
    <property type="entry name" value="PTS_EI"/>
</dbReference>
<feature type="active site" description="Tele-phosphohistidine intermediate" evidence="18">
    <location>
        <position position="188"/>
    </location>
</feature>
<evidence type="ECO:0000256" key="14">
    <source>
        <dbReference type="ARBA" id="ARBA00022777"/>
    </source>
</evidence>
<evidence type="ECO:0000256" key="11">
    <source>
        <dbReference type="ARBA" id="ARBA00022679"/>
    </source>
</evidence>
<feature type="active site" description="Proton donor" evidence="18">
    <location>
        <position position="501"/>
    </location>
</feature>
<keyword evidence="13 17" id="KW-0479">Metal-binding</keyword>
<evidence type="ECO:0000256" key="6">
    <source>
        <dbReference type="ARBA" id="ARBA00012232"/>
    </source>
</evidence>
<accession>A0A391P0K0</accession>
<comment type="caution">
    <text evidence="25">The sequence shown here is derived from an EMBL/GenBank/DDBJ whole genome shotgun (WGS) entry which is preliminary data.</text>
</comment>
<reference evidence="26" key="1">
    <citation type="submission" date="2018-09" db="EMBL/GenBank/DDBJ databases">
        <title>Draft Genome Sequence of Mediterraneibacter sp. KCTC 15684.</title>
        <authorList>
            <person name="Kim J.S."/>
            <person name="Han K.I."/>
            <person name="Suh M.K."/>
            <person name="Lee K.C."/>
            <person name="Eom M.K."/>
            <person name="Lee J.H."/>
            <person name="Park S.H."/>
            <person name="Kang S.W."/>
            <person name="Park J.E."/>
            <person name="Oh B.S."/>
            <person name="Yu S.Y."/>
            <person name="Choi S.H."/>
            <person name="Lee D.H."/>
            <person name="Yoon H."/>
            <person name="Kim B."/>
            <person name="Yang S.J."/>
            <person name="Lee J.S."/>
        </authorList>
    </citation>
    <scope>NUCLEOTIDE SEQUENCE [LARGE SCALE GENOMIC DNA]</scope>
    <source>
        <strain evidence="26">KCTC 15684</strain>
    </source>
</reference>
<feature type="binding site" evidence="19">
    <location>
        <position position="464"/>
    </location>
    <ligand>
        <name>phosphoenolpyruvate</name>
        <dbReference type="ChEBI" id="CHEBI:58702"/>
    </ligand>
</feature>
<evidence type="ECO:0000313" key="26">
    <source>
        <dbReference type="Proteomes" id="UP000265643"/>
    </source>
</evidence>
<dbReference type="Gene3D" id="3.50.30.10">
    <property type="entry name" value="Phosphohistidine domain"/>
    <property type="match status" value="1"/>
</dbReference>
<gene>
    <name evidence="25" type="ORF">KGMB01110_11830</name>
</gene>
<proteinExistence type="inferred from homology"/>
<evidence type="ECO:0000256" key="7">
    <source>
        <dbReference type="ARBA" id="ARBA00016544"/>
    </source>
</evidence>